<dbReference type="Pfam" id="PF12802">
    <property type="entry name" value="MarR_2"/>
    <property type="match status" value="1"/>
</dbReference>
<feature type="domain" description="HTH marR-type" evidence="2">
    <location>
        <begin position="3"/>
        <end position="138"/>
    </location>
</feature>
<gene>
    <name evidence="3" type="ORF">J2Z70_004003</name>
</gene>
<dbReference type="EMBL" id="JAGGLV010000013">
    <property type="protein sequence ID" value="MBP2113842.1"/>
    <property type="molecule type" value="Genomic_DNA"/>
</dbReference>
<dbReference type="InterPro" id="IPR039422">
    <property type="entry name" value="MarR/SlyA-like"/>
</dbReference>
<dbReference type="RefSeq" id="WP_036723521.1">
    <property type="nucleotide sequence ID" value="NZ_JAGGLV010000013.1"/>
</dbReference>
<accession>A0ABS4NUV2</accession>
<evidence type="ECO:0000313" key="4">
    <source>
        <dbReference type="Proteomes" id="UP000773462"/>
    </source>
</evidence>
<dbReference type="SUPFAM" id="SSF46785">
    <property type="entry name" value="Winged helix' DNA-binding domain"/>
    <property type="match status" value="1"/>
</dbReference>
<dbReference type="InterPro" id="IPR000835">
    <property type="entry name" value="HTH_MarR-typ"/>
</dbReference>
<protein>
    <submittedName>
        <fullName evidence="3">DNA-binding MarR family transcriptional regulator</fullName>
    </submittedName>
</protein>
<dbReference type="SMART" id="SM00347">
    <property type="entry name" value="HTH_MARR"/>
    <property type="match status" value="1"/>
</dbReference>
<keyword evidence="4" id="KW-1185">Reference proteome</keyword>
<sequence length="140" mass="15914">METRDAISLISKIREKVNRFIVQEMAKQGVDGIATSHGDILYALLSKHRLTMAEISAHIHKDKSTVTALVDKLVRLGLVKKERDQEDTRYVYVTLTGKGKALEPVFESVSSAMLKQFYRDITEEEQTILLAILIKINHNF</sequence>
<dbReference type="CDD" id="cd00090">
    <property type="entry name" value="HTH_ARSR"/>
    <property type="match status" value="1"/>
</dbReference>
<dbReference type="InterPro" id="IPR036390">
    <property type="entry name" value="WH_DNA-bd_sf"/>
</dbReference>
<comment type="caution">
    <text evidence="3">The sequence shown here is derived from an EMBL/GenBank/DDBJ whole genome shotgun (WGS) entry which is preliminary data.</text>
</comment>
<name>A0ABS4NUV2_9BACL</name>
<dbReference type="InterPro" id="IPR011991">
    <property type="entry name" value="ArsR-like_HTH"/>
</dbReference>
<keyword evidence="1 3" id="KW-0238">DNA-binding</keyword>
<evidence type="ECO:0000256" key="1">
    <source>
        <dbReference type="ARBA" id="ARBA00023125"/>
    </source>
</evidence>
<dbReference type="InterPro" id="IPR036388">
    <property type="entry name" value="WH-like_DNA-bd_sf"/>
</dbReference>
<organism evidence="3 4">
    <name type="scientific">Paenibacillus silagei</name>
    <dbReference type="NCBI Taxonomy" id="1670801"/>
    <lineage>
        <taxon>Bacteria</taxon>
        <taxon>Bacillati</taxon>
        <taxon>Bacillota</taxon>
        <taxon>Bacilli</taxon>
        <taxon>Bacillales</taxon>
        <taxon>Paenibacillaceae</taxon>
        <taxon>Paenibacillus</taxon>
    </lineage>
</organism>
<proteinExistence type="predicted"/>
<dbReference type="PRINTS" id="PR00598">
    <property type="entry name" value="HTHMARR"/>
</dbReference>
<evidence type="ECO:0000313" key="3">
    <source>
        <dbReference type="EMBL" id="MBP2113842.1"/>
    </source>
</evidence>
<dbReference type="PANTHER" id="PTHR33164">
    <property type="entry name" value="TRANSCRIPTIONAL REGULATOR, MARR FAMILY"/>
    <property type="match status" value="1"/>
</dbReference>
<dbReference type="Gene3D" id="1.10.10.10">
    <property type="entry name" value="Winged helix-like DNA-binding domain superfamily/Winged helix DNA-binding domain"/>
    <property type="match status" value="1"/>
</dbReference>
<evidence type="ECO:0000259" key="2">
    <source>
        <dbReference type="PROSITE" id="PS50995"/>
    </source>
</evidence>
<dbReference type="GO" id="GO:0003677">
    <property type="term" value="F:DNA binding"/>
    <property type="evidence" value="ECO:0007669"/>
    <property type="project" value="UniProtKB-KW"/>
</dbReference>
<reference evidence="3 4" key="1">
    <citation type="submission" date="2021-03" db="EMBL/GenBank/DDBJ databases">
        <title>Genomic Encyclopedia of Type Strains, Phase IV (KMG-IV): sequencing the most valuable type-strain genomes for metagenomic binning, comparative biology and taxonomic classification.</title>
        <authorList>
            <person name="Goeker M."/>
        </authorList>
    </citation>
    <scope>NUCLEOTIDE SEQUENCE [LARGE SCALE GENOMIC DNA]</scope>
    <source>
        <strain evidence="3 4">DSM 101953</strain>
    </source>
</reference>
<dbReference type="PANTHER" id="PTHR33164:SF57">
    <property type="entry name" value="MARR-FAMILY TRANSCRIPTIONAL REGULATOR"/>
    <property type="match status" value="1"/>
</dbReference>
<dbReference type="Proteomes" id="UP000773462">
    <property type="component" value="Unassembled WGS sequence"/>
</dbReference>
<dbReference type="PROSITE" id="PS50995">
    <property type="entry name" value="HTH_MARR_2"/>
    <property type="match status" value="1"/>
</dbReference>